<dbReference type="PANTHER" id="PTHR22574">
    <property type="match status" value="1"/>
</dbReference>
<gene>
    <name evidence="3" type="ORF">QTO34_016570</name>
</gene>
<keyword evidence="4" id="KW-1185">Reference proteome</keyword>
<proteinExistence type="inferred from homology"/>
<name>A0AA40LQF5_CNENI</name>
<evidence type="ECO:0000259" key="2">
    <source>
        <dbReference type="Pfam" id="PF12480"/>
    </source>
</evidence>
<evidence type="ECO:0000313" key="4">
    <source>
        <dbReference type="Proteomes" id="UP001177744"/>
    </source>
</evidence>
<comment type="similarity">
    <text evidence="1">Belongs to the GARIN family.</text>
</comment>
<reference evidence="3" key="1">
    <citation type="submission" date="2023-06" db="EMBL/GenBank/DDBJ databases">
        <title>Reference genome for the Northern bat (Eptesicus nilssonii), a most northern bat species.</title>
        <authorList>
            <person name="Laine V.N."/>
            <person name="Pulliainen A.T."/>
            <person name="Lilley T.M."/>
        </authorList>
    </citation>
    <scope>NUCLEOTIDE SEQUENCE</scope>
    <source>
        <strain evidence="3">BLF_Eptnil</strain>
        <tissue evidence="3">Kidney</tissue>
    </source>
</reference>
<protein>
    <recommendedName>
        <fullName evidence="2">Golgi associated RAB2 interactor protein-like Rab2B-binding domain-containing protein</fullName>
    </recommendedName>
</protein>
<evidence type="ECO:0000256" key="1">
    <source>
        <dbReference type="ARBA" id="ARBA00038379"/>
    </source>
</evidence>
<dbReference type="PANTHER" id="PTHR22574:SF16">
    <property type="entry name" value="GOLGI ASSOCIATED RAB2 INTERACTOR FAMILY MEMBER 6"/>
    <property type="match status" value="1"/>
</dbReference>
<feature type="domain" description="Golgi associated RAB2 interactor protein-like Rab2B-binding" evidence="2">
    <location>
        <begin position="129"/>
        <end position="162"/>
    </location>
</feature>
<comment type="caution">
    <text evidence="3">The sequence shown here is derived from an EMBL/GenBank/DDBJ whole genome shotgun (WGS) entry which is preliminary data.</text>
</comment>
<organism evidence="3 4">
    <name type="scientific">Cnephaeus nilssonii</name>
    <name type="common">Northern bat</name>
    <name type="synonym">Eptesicus nilssonii</name>
    <dbReference type="NCBI Taxonomy" id="3371016"/>
    <lineage>
        <taxon>Eukaryota</taxon>
        <taxon>Metazoa</taxon>
        <taxon>Chordata</taxon>
        <taxon>Craniata</taxon>
        <taxon>Vertebrata</taxon>
        <taxon>Euteleostomi</taxon>
        <taxon>Mammalia</taxon>
        <taxon>Eutheria</taxon>
        <taxon>Laurasiatheria</taxon>
        <taxon>Chiroptera</taxon>
        <taxon>Yangochiroptera</taxon>
        <taxon>Vespertilionidae</taxon>
        <taxon>Cnephaeus</taxon>
    </lineage>
</organism>
<dbReference type="Proteomes" id="UP001177744">
    <property type="component" value="Unassembled WGS sequence"/>
</dbReference>
<dbReference type="Pfam" id="PF12480">
    <property type="entry name" value="GARIL_Rab2_bd"/>
    <property type="match status" value="1"/>
</dbReference>
<dbReference type="GO" id="GO:0005634">
    <property type="term" value="C:nucleus"/>
    <property type="evidence" value="ECO:0007669"/>
    <property type="project" value="TreeGrafter"/>
</dbReference>
<dbReference type="EMBL" id="JAULJE010000006">
    <property type="protein sequence ID" value="KAK1341820.1"/>
    <property type="molecule type" value="Genomic_DNA"/>
</dbReference>
<evidence type="ECO:0000313" key="3">
    <source>
        <dbReference type="EMBL" id="KAK1341820.1"/>
    </source>
</evidence>
<dbReference type="InterPro" id="IPR022168">
    <property type="entry name" value="GARIL-like_Rab2B-bd"/>
</dbReference>
<accession>A0AA40LQF5</accession>
<sequence>MLELPLVVSALPRPANLQRTDEQQHDAMQGSAQSSPMLYMFRGSMGKLQQQLFKGEFAMFTSIPMFESDFIQISKRGEVIDGLNCVQMVTVGIVYTSPDLKIPDAGSGAVGAKYDRHTQGRGLKSVTSLELTRLLPLKIIMLSIYSHEKKQLHLKLATGRSF</sequence>
<dbReference type="AlphaFoldDB" id="A0AA40LQF5"/>